<reference evidence="3 4" key="1">
    <citation type="submission" date="2018-03" db="EMBL/GenBank/DDBJ databases">
        <title>Whole genome sequencing of Histamine producing bacteria.</title>
        <authorList>
            <person name="Butler K."/>
        </authorList>
    </citation>
    <scope>NUCLEOTIDE SEQUENCE [LARGE SCALE GENOMIC DNA]</scope>
    <source>
        <strain evidence="3 4">DSM 16190</strain>
    </source>
</reference>
<dbReference type="InterPro" id="IPR017732">
    <property type="entry name" value="T4/T6SS_DotU"/>
</dbReference>
<keyword evidence="1" id="KW-0812">Transmembrane</keyword>
<protein>
    <recommendedName>
        <fullName evidence="2">Type IV / VI secretion system DotU domain-containing protein</fullName>
    </recommendedName>
</protein>
<gene>
    <name evidence="3" type="ORF">C9I89_09895</name>
</gene>
<dbReference type="EMBL" id="PYMC01000006">
    <property type="protein sequence ID" value="PSW05096.1"/>
    <property type="molecule type" value="Genomic_DNA"/>
</dbReference>
<keyword evidence="4" id="KW-1185">Reference proteome</keyword>
<name>A0A2T3MYM4_9GAMM</name>
<organism evidence="3 4">
    <name type="scientific">Photobacterium lipolyticum</name>
    <dbReference type="NCBI Taxonomy" id="266810"/>
    <lineage>
        <taxon>Bacteria</taxon>
        <taxon>Pseudomonadati</taxon>
        <taxon>Pseudomonadota</taxon>
        <taxon>Gammaproteobacteria</taxon>
        <taxon>Vibrionales</taxon>
        <taxon>Vibrionaceae</taxon>
        <taxon>Photobacterium</taxon>
    </lineage>
</organism>
<comment type="caution">
    <text evidence="3">The sequence shown here is derived from an EMBL/GenBank/DDBJ whole genome shotgun (WGS) entry which is preliminary data.</text>
</comment>
<dbReference type="PANTHER" id="PTHR38033">
    <property type="entry name" value="MEMBRANE PROTEIN-RELATED"/>
    <property type="match status" value="1"/>
</dbReference>
<dbReference type="RefSeq" id="WP_107283198.1">
    <property type="nucleotide sequence ID" value="NZ_PYMC01000006.1"/>
</dbReference>
<keyword evidence="1" id="KW-0472">Membrane</keyword>
<feature type="domain" description="Type IV / VI secretion system DotU" evidence="2">
    <location>
        <begin position="65"/>
        <end position="266"/>
    </location>
</feature>
<keyword evidence="1" id="KW-1133">Transmembrane helix</keyword>
<proteinExistence type="predicted"/>
<sequence>MNTSLIPAKSANAVDRTVLINHAPYESSPSLTSNDNTPHFEHLQERMVYATRVKPEEQSVVGINPLIDAATSLLILPSELKREMHLDIELLQSRLVGEIKAFEFQATNLGIDNSQLAISRYVLCTFIDETVVTTPWGNDSGWSQHSMLSTFHNETYGGEKFFLLLERLTRNPAKYLHLLELMYLCLSLGFEGKYRVLARGLTELEAIRDSLYRQIRMLRGDNPSTLSPNWEPKSLQRHKLTRRTSLLGIGCLVILSLAALYSGFYYVLDQQSALVIDNYVQISEQGS</sequence>
<dbReference type="InterPro" id="IPR038522">
    <property type="entry name" value="T4/T6SS_DotU_sf"/>
</dbReference>
<dbReference type="PANTHER" id="PTHR38033:SF1">
    <property type="entry name" value="DOTU FAMILY TYPE IV_VI SECRETION SYSTEM PROTEIN"/>
    <property type="match status" value="1"/>
</dbReference>
<dbReference type="NCBIfam" id="TIGR03349">
    <property type="entry name" value="IV_VI_DotU"/>
    <property type="match status" value="1"/>
</dbReference>
<accession>A0A2T3MYM4</accession>
<feature type="transmembrane region" description="Helical" evidence="1">
    <location>
        <begin position="246"/>
        <end position="268"/>
    </location>
</feature>
<dbReference type="Proteomes" id="UP000240904">
    <property type="component" value="Unassembled WGS sequence"/>
</dbReference>
<dbReference type="Gene3D" id="1.25.40.590">
    <property type="entry name" value="Type IV / VI secretion system, DotU"/>
    <property type="match status" value="1"/>
</dbReference>
<evidence type="ECO:0000259" key="2">
    <source>
        <dbReference type="Pfam" id="PF09850"/>
    </source>
</evidence>
<evidence type="ECO:0000313" key="4">
    <source>
        <dbReference type="Proteomes" id="UP000240904"/>
    </source>
</evidence>
<evidence type="ECO:0000313" key="3">
    <source>
        <dbReference type="EMBL" id="PSW05096.1"/>
    </source>
</evidence>
<dbReference type="Pfam" id="PF09850">
    <property type="entry name" value="DotU"/>
    <property type="match status" value="1"/>
</dbReference>
<dbReference type="NCBIfam" id="NF038228">
    <property type="entry name" value="IcmH_DotU_IVB"/>
    <property type="match status" value="1"/>
</dbReference>
<dbReference type="AlphaFoldDB" id="A0A2T3MYM4"/>
<evidence type="ECO:0000256" key="1">
    <source>
        <dbReference type="SAM" id="Phobius"/>
    </source>
</evidence>
<dbReference type="OrthoDB" id="345640at2"/>